<gene>
    <name evidence="1" type="ORF">B2904_orf165</name>
</gene>
<accession>J9TQH9</accession>
<dbReference type="EMBL" id="CP003490">
    <property type="protein sequence ID" value="AFR69522.1"/>
    <property type="molecule type" value="Genomic_DNA"/>
</dbReference>
<dbReference type="KEGG" id="bpj:B2904_orf165"/>
<evidence type="ECO:0000313" key="2">
    <source>
        <dbReference type="Proteomes" id="UP000007346"/>
    </source>
</evidence>
<dbReference type="HOGENOM" id="CLU_2714448_0_0_12"/>
<dbReference type="Proteomes" id="UP000007346">
    <property type="component" value="Chromosome"/>
</dbReference>
<evidence type="ECO:0000313" key="1">
    <source>
        <dbReference type="EMBL" id="AFR69522.1"/>
    </source>
</evidence>
<name>J9TQH9_BRAPL</name>
<dbReference type="RefSeq" id="WP_014935161.1">
    <property type="nucleotide sequence ID" value="NC_018607.1"/>
</dbReference>
<proteinExistence type="predicted"/>
<sequence length="72" mass="8800">MELKRTKTYTIKVDDNNKCSSDCNYIRYDSYYKCPVCILELCTTAIRDDTKIKRYERTEYCKKFFENKELEK</sequence>
<organism evidence="1 2">
    <name type="scientific">Brachyspira pilosicoli B2904</name>
    <dbReference type="NCBI Taxonomy" id="1133568"/>
    <lineage>
        <taxon>Bacteria</taxon>
        <taxon>Pseudomonadati</taxon>
        <taxon>Spirochaetota</taxon>
        <taxon>Spirochaetia</taxon>
        <taxon>Brachyspirales</taxon>
        <taxon>Brachyspiraceae</taxon>
        <taxon>Brachyspira</taxon>
    </lineage>
</organism>
<protein>
    <submittedName>
        <fullName evidence="1">Uncharacterized protein</fullName>
    </submittedName>
</protein>
<dbReference type="PATRIC" id="fig|1133568.3.peg.163"/>
<dbReference type="AlphaFoldDB" id="J9TQH9"/>
<reference evidence="1 2" key="1">
    <citation type="journal article" date="2012" name="BMC Genomics">
        <title>Comparative genomics of Brachyspira pilosicoli strains: genome rearrangements, reductions and correlation of genetic compliment with phenotypic diversity.</title>
        <authorList>
            <person name="Mappley L.J."/>
            <person name="Black M.L."/>
            <person name="Abuoun M."/>
            <person name="Darby A.C."/>
            <person name="Woodward M.J."/>
            <person name="Parkhill J."/>
            <person name="Turner A.K."/>
            <person name="Bellgard M.I."/>
            <person name="La T."/>
            <person name="Phillips N.D."/>
            <person name="La Ragione R.M."/>
            <person name="Hampson D.J."/>
        </authorList>
    </citation>
    <scope>NUCLEOTIDE SEQUENCE [LARGE SCALE GENOMIC DNA]</scope>
    <source>
        <strain evidence="1">B2904</strain>
    </source>
</reference>